<dbReference type="EMBL" id="EQ962660">
    <property type="protein sequence ID" value="EED11981.1"/>
    <property type="molecule type" value="Genomic_DNA"/>
</dbReference>
<sequence>MDSEIDPSLLSVPLTQDSTTSRPRSIRKLSAHETWSHTRTPREGEPERQGKNRLFYCKYCESYSAQASNNFRDHLKKKHGIDIQPTLGPVQSATLDQLQQLYLRAISSGQTQEIDTQVLQKVLDKDMINEALVLLIVTRNLPFNVVEWPEFHVFCRLLNPEADNFITTAHSEIAKKIEQSYESQKDTIRKILQSAESSIHLSLDIWTSPNKLLFLGICAHFVGRDQGKLSKALIGLRTVTNHSGVEQFATLLPVLQDYGIVQNIGSIIADNASSNDTLCRAIGEYLNKEEGLQWNALFKRIRCIGHVINLAVQAFLFHNCIEIDQLGLYEIQEETGELASNISIQQTFRVMGPLGKCHNIVIHIRGSAARTAYFKTLAGRMIPLDNRTRWNSWSYMCEVALDYSSAIDTYTKEYLDDLQDDYLTPSDWSRLRTINQFLKLFRQATLVTQGHQATIDRVLFTMDVLIKYLEKTVVQYREDKEFCSRVQKCWDTFDIYYSKTDDSPLYAAALILHPNRRTRYIHANWRTTWQKPAINKVKKLWRTYRERAPPLAIIGPYSKALEDPDKELSEFDQIVRDLNSFTRPASQDEFDDYCSGEPYDPGDESALWWWSQEKQRKRWPRLSLMAIDILSIPAMSDEPERVFSGARRTISWDRSRLGAEIIEQVECLKSWHQGELLKEDFEK</sequence>
<keyword evidence="4" id="KW-0862">Zinc</keyword>
<dbReference type="PANTHER" id="PTHR46481:SF10">
    <property type="entry name" value="ZINC FINGER BED DOMAIN-CONTAINING PROTEIN 39"/>
    <property type="match status" value="1"/>
</dbReference>
<dbReference type="PANTHER" id="PTHR46481">
    <property type="entry name" value="ZINC FINGER BED DOMAIN-CONTAINING PROTEIN 4"/>
    <property type="match status" value="1"/>
</dbReference>
<feature type="compositionally biased region" description="Polar residues" evidence="6">
    <location>
        <begin position="13"/>
        <end position="23"/>
    </location>
</feature>
<dbReference type="AlphaFoldDB" id="B8MST8"/>
<evidence type="ECO:0000256" key="6">
    <source>
        <dbReference type="SAM" id="MobiDB-lite"/>
    </source>
</evidence>
<dbReference type="GeneID" id="8108681"/>
<dbReference type="GO" id="GO:0046983">
    <property type="term" value="F:protein dimerization activity"/>
    <property type="evidence" value="ECO:0007669"/>
    <property type="project" value="InterPro"/>
</dbReference>
<name>B8MST8_TALSN</name>
<keyword evidence="2" id="KW-0479">Metal-binding</keyword>
<evidence type="ECO:0000256" key="1">
    <source>
        <dbReference type="ARBA" id="ARBA00004123"/>
    </source>
</evidence>
<dbReference type="VEuPathDB" id="FungiDB:TSTA_000580"/>
<dbReference type="SUPFAM" id="SSF53098">
    <property type="entry name" value="Ribonuclease H-like"/>
    <property type="match status" value="1"/>
</dbReference>
<dbReference type="PhylomeDB" id="B8MST8"/>
<evidence type="ECO:0000259" key="7">
    <source>
        <dbReference type="Pfam" id="PF05699"/>
    </source>
</evidence>
<dbReference type="HOGENOM" id="CLU_009123_10_2_1"/>
<proteinExistence type="predicted"/>
<evidence type="ECO:0000256" key="2">
    <source>
        <dbReference type="ARBA" id="ARBA00022723"/>
    </source>
</evidence>
<evidence type="ECO:0000256" key="3">
    <source>
        <dbReference type="ARBA" id="ARBA00022771"/>
    </source>
</evidence>
<dbReference type="eggNOG" id="KOG1121">
    <property type="taxonomic scope" value="Eukaryota"/>
</dbReference>
<reference evidence="9" key="1">
    <citation type="journal article" date="2015" name="Genome Announc.">
        <title>Genome sequence of the AIDS-associated pathogen Penicillium marneffei (ATCC18224) and its near taxonomic relative Talaromyces stipitatus (ATCC10500).</title>
        <authorList>
            <person name="Nierman W.C."/>
            <person name="Fedorova-Abrams N.D."/>
            <person name="Andrianopoulos A."/>
        </authorList>
    </citation>
    <scope>NUCLEOTIDE SEQUENCE [LARGE SCALE GENOMIC DNA]</scope>
    <source>
        <strain evidence="9">ATCC 10500 / CBS 375.48 / QM 6759 / NRRL 1006</strain>
    </source>
</reference>
<evidence type="ECO:0000313" key="8">
    <source>
        <dbReference type="EMBL" id="EED11981.1"/>
    </source>
</evidence>
<keyword evidence="3" id="KW-0863">Zinc-finger</keyword>
<dbReference type="InterPro" id="IPR012337">
    <property type="entry name" value="RNaseH-like_sf"/>
</dbReference>
<dbReference type="InParanoid" id="B8MST8"/>
<comment type="subcellular location">
    <subcellularLocation>
        <location evidence="1">Nucleus</location>
    </subcellularLocation>
</comment>
<dbReference type="GO" id="GO:0008270">
    <property type="term" value="F:zinc ion binding"/>
    <property type="evidence" value="ECO:0007669"/>
    <property type="project" value="UniProtKB-KW"/>
</dbReference>
<feature type="region of interest" description="Disordered" evidence="6">
    <location>
        <begin position="1"/>
        <end position="48"/>
    </location>
</feature>
<dbReference type="OrthoDB" id="4505704at2759"/>
<organism evidence="8 9">
    <name type="scientific">Talaromyces stipitatus (strain ATCC 10500 / CBS 375.48 / QM 6759 / NRRL 1006)</name>
    <name type="common">Penicillium stipitatum</name>
    <dbReference type="NCBI Taxonomy" id="441959"/>
    <lineage>
        <taxon>Eukaryota</taxon>
        <taxon>Fungi</taxon>
        <taxon>Dikarya</taxon>
        <taxon>Ascomycota</taxon>
        <taxon>Pezizomycotina</taxon>
        <taxon>Eurotiomycetes</taxon>
        <taxon>Eurotiomycetidae</taxon>
        <taxon>Eurotiales</taxon>
        <taxon>Trichocomaceae</taxon>
        <taxon>Talaromyces</taxon>
        <taxon>Talaromyces sect. Talaromyces</taxon>
    </lineage>
</organism>
<feature type="domain" description="HAT C-terminal dimerisation" evidence="7">
    <location>
        <begin position="603"/>
        <end position="671"/>
    </location>
</feature>
<evidence type="ECO:0000313" key="9">
    <source>
        <dbReference type="Proteomes" id="UP000001745"/>
    </source>
</evidence>
<keyword evidence="9" id="KW-1185">Reference proteome</keyword>
<gene>
    <name evidence="8" type="ORF">TSTA_000580</name>
</gene>
<dbReference type="GO" id="GO:0005634">
    <property type="term" value="C:nucleus"/>
    <property type="evidence" value="ECO:0007669"/>
    <property type="project" value="UniProtKB-SubCell"/>
</dbReference>
<accession>B8MST8</accession>
<protein>
    <recommendedName>
        <fullName evidence="7">HAT C-terminal dimerisation domain-containing protein</fullName>
    </recommendedName>
</protein>
<keyword evidence="5" id="KW-0539">Nucleus</keyword>
<dbReference type="InterPro" id="IPR052035">
    <property type="entry name" value="ZnF_BED_domain_contain"/>
</dbReference>
<evidence type="ECO:0000256" key="4">
    <source>
        <dbReference type="ARBA" id="ARBA00022833"/>
    </source>
</evidence>
<feature type="compositionally biased region" description="Basic and acidic residues" evidence="6">
    <location>
        <begin position="30"/>
        <end position="48"/>
    </location>
</feature>
<dbReference type="Pfam" id="PF05699">
    <property type="entry name" value="Dimer_Tnp_hAT"/>
    <property type="match status" value="1"/>
</dbReference>
<dbReference type="OMA" id="CFERELS"/>
<dbReference type="Proteomes" id="UP000001745">
    <property type="component" value="Unassembled WGS sequence"/>
</dbReference>
<evidence type="ECO:0000256" key="5">
    <source>
        <dbReference type="ARBA" id="ARBA00023242"/>
    </source>
</evidence>
<dbReference type="RefSeq" id="XP_002487635.1">
    <property type="nucleotide sequence ID" value="XM_002487590.1"/>
</dbReference>
<dbReference type="InterPro" id="IPR008906">
    <property type="entry name" value="HATC_C_dom"/>
</dbReference>